<dbReference type="PANTHER" id="PTHR42756">
    <property type="entry name" value="TRANSCRIPTIONAL REGULATOR, MARR"/>
    <property type="match status" value="1"/>
</dbReference>
<dbReference type="Pfam" id="PF12802">
    <property type="entry name" value="MarR_2"/>
    <property type="match status" value="1"/>
</dbReference>
<name>W0SEU4_9PROT</name>
<keyword evidence="3" id="KW-0804">Transcription</keyword>
<reference evidence="5 6" key="1">
    <citation type="journal article" date="2014" name="Syst. Appl. Microbiol.">
        <title>Complete genomes of freshwater sulfur oxidizers Sulfuricella denitrificans skB26 and Sulfuritalea hydrogenivorans sk43H: genetic insights into the sulfur oxidation pathway of betaproteobacteria.</title>
        <authorList>
            <person name="Watanabe T."/>
            <person name="Kojima H."/>
            <person name="Fukui M."/>
        </authorList>
    </citation>
    <scope>NUCLEOTIDE SEQUENCE [LARGE SCALE GENOMIC DNA]</scope>
    <source>
        <strain evidence="5">DSM22779</strain>
    </source>
</reference>
<dbReference type="PANTHER" id="PTHR42756:SF1">
    <property type="entry name" value="TRANSCRIPTIONAL REPRESSOR OF EMRAB OPERON"/>
    <property type="match status" value="1"/>
</dbReference>
<dbReference type="Proteomes" id="UP000031637">
    <property type="component" value="Chromosome"/>
</dbReference>
<dbReference type="GO" id="GO:0003700">
    <property type="term" value="F:DNA-binding transcription factor activity"/>
    <property type="evidence" value="ECO:0007669"/>
    <property type="project" value="InterPro"/>
</dbReference>
<dbReference type="PRINTS" id="PR00598">
    <property type="entry name" value="HTHMARR"/>
</dbReference>
<evidence type="ECO:0000259" key="4">
    <source>
        <dbReference type="PROSITE" id="PS50995"/>
    </source>
</evidence>
<protein>
    <submittedName>
        <fullName evidence="5">Transcriptional regulator, MarR family</fullName>
    </submittedName>
</protein>
<evidence type="ECO:0000256" key="3">
    <source>
        <dbReference type="ARBA" id="ARBA00023163"/>
    </source>
</evidence>
<dbReference type="PROSITE" id="PS50995">
    <property type="entry name" value="HTH_MARR_2"/>
    <property type="match status" value="1"/>
</dbReference>
<dbReference type="GO" id="GO:0003677">
    <property type="term" value="F:DNA binding"/>
    <property type="evidence" value="ECO:0007669"/>
    <property type="project" value="UniProtKB-KW"/>
</dbReference>
<dbReference type="Gene3D" id="1.10.10.10">
    <property type="entry name" value="Winged helix-like DNA-binding domain superfamily/Winged helix DNA-binding domain"/>
    <property type="match status" value="1"/>
</dbReference>
<feature type="domain" description="HTH marR-type" evidence="4">
    <location>
        <begin position="23"/>
        <end position="155"/>
    </location>
</feature>
<dbReference type="HOGENOM" id="CLU_083287_4_1_4"/>
<accession>W0SEU4</accession>
<dbReference type="SUPFAM" id="SSF46785">
    <property type="entry name" value="Winged helix' DNA-binding domain"/>
    <property type="match status" value="1"/>
</dbReference>
<dbReference type="KEGG" id="shd:SUTH_01669"/>
<dbReference type="SMART" id="SM00347">
    <property type="entry name" value="HTH_MARR"/>
    <property type="match status" value="1"/>
</dbReference>
<evidence type="ECO:0000256" key="1">
    <source>
        <dbReference type="ARBA" id="ARBA00023015"/>
    </source>
</evidence>
<dbReference type="InterPro" id="IPR036388">
    <property type="entry name" value="WH-like_DNA-bd_sf"/>
</dbReference>
<dbReference type="AlphaFoldDB" id="W0SEU4"/>
<evidence type="ECO:0000313" key="5">
    <source>
        <dbReference type="EMBL" id="BAO29462.1"/>
    </source>
</evidence>
<evidence type="ECO:0000256" key="2">
    <source>
        <dbReference type="ARBA" id="ARBA00023125"/>
    </source>
</evidence>
<proteinExistence type="predicted"/>
<keyword evidence="1" id="KW-0805">Transcription regulation</keyword>
<evidence type="ECO:0000313" key="6">
    <source>
        <dbReference type="Proteomes" id="UP000031637"/>
    </source>
</evidence>
<gene>
    <name evidence="5" type="ORF">SUTH_01669</name>
</gene>
<organism evidence="5 6">
    <name type="scientific">Sulfuritalea hydrogenivorans sk43H</name>
    <dbReference type="NCBI Taxonomy" id="1223802"/>
    <lineage>
        <taxon>Bacteria</taxon>
        <taxon>Pseudomonadati</taxon>
        <taxon>Pseudomonadota</taxon>
        <taxon>Betaproteobacteria</taxon>
        <taxon>Nitrosomonadales</taxon>
        <taxon>Sterolibacteriaceae</taxon>
        <taxon>Sulfuritalea</taxon>
    </lineage>
</organism>
<dbReference type="InterPro" id="IPR036390">
    <property type="entry name" value="WH_DNA-bd_sf"/>
</dbReference>
<dbReference type="OrthoDB" id="8911933at2"/>
<sequence length="158" mass="17864">MPPTQAPTSKAKTRSEINYGLLPELVGYQLRMAQIALFRDFAQGPGELDVTPGLFGVLVIIEANPDLKQSDLARATHLDRSTVVTVIDNLERRGLVDRRAALHDRRSNALRLTTEGTALLRKLKRQVTQHEKRLLGNFSEAERQSLFKLLQKVFPEHR</sequence>
<keyword evidence="6" id="KW-1185">Reference proteome</keyword>
<dbReference type="STRING" id="1223802.SUTH_01669"/>
<dbReference type="InterPro" id="IPR000835">
    <property type="entry name" value="HTH_MarR-typ"/>
</dbReference>
<dbReference type="EMBL" id="AP012547">
    <property type="protein sequence ID" value="BAO29462.1"/>
    <property type="molecule type" value="Genomic_DNA"/>
</dbReference>
<keyword evidence="2" id="KW-0238">DNA-binding</keyword>
<dbReference type="RefSeq" id="WP_041098477.1">
    <property type="nucleotide sequence ID" value="NZ_AP012547.1"/>
</dbReference>